<proteinExistence type="inferred from homology"/>
<dbReference type="InterPro" id="IPR000276">
    <property type="entry name" value="GPCR_Rhodpsn"/>
</dbReference>
<dbReference type="Proteomes" id="UP000085678">
    <property type="component" value="Unplaced"/>
</dbReference>
<keyword evidence="3 10" id="KW-0812">Transmembrane</keyword>
<dbReference type="GO" id="GO:0005000">
    <property type="term" value="F:vasopressin receptor activity"/>
    <property type="evidence" value="ECO:0007669"/>
    <property type="project" value="InterPro"/>
</dbReference>
<name>A0A1S3IR32_LINAN</name>
<evidence type="ECO:0000259" key="11">
    <source>
        <dbReference type="PROSITE" id="PS50262"/>
    </source>
</evidence>
<feature type="transmembrane region" description="Helical" evidence="10">
    <location>
        <begin position="170"/>
        <end position="192"/>
    </location>
</feature>
<dbReference type="PRINTS" id="PR00896">
    <property type="entry name" value="VASOPRESSINR"/>
</dbReference>
<dbReference type="STRING" id="7574.A0A1S3IR32"/>
<dbReference type="RefSeq" id="XP_013400523.1">
    <property type="nucleotide sequence ID" value="XM_013545069.1"/>
</dbReference>
<keyword evidence="6 10" id="KW-0472">Membrane</keyword>
<evidence type="ECO:0000256" key="8">
    <source>
        <dbReference type="ARBA" id="ARBA00023180"/>
    </source>
</evidence>
<reference evidence="13" key="1">
    <citation type="submission" date="2025-08" db="UniProtKB">
        <authorList>
            <consortium name="RefSeq"/>
        </authorList>
    </citation>
    <scope>IDENTIFICATION</scope>
    <source>
        <tissue evidence="13">Gonads</tissue>
    </source>
</reference>
<feature type="transmembrane region" description="Helical" evidence="10">
    <location>
        <begin position="54"/>
        <end position="75"/>
    </location>
</feature>
<dbReference type="PRINTS" id="PR00237">
    <property type="entry name" value="GPCRRHODOPSN"/>
</dbReference>
<evidence type="ECO:0000256" key="3">
    <source>
        <dbReference type="ARBA" id="ARBA00022692"/>
    </source>
</evidence>
<dbReference type="CDD" id="cd15196">
    <property type="entry name" value="7tmA_Vasopressin_Oxytocin"/>
    <property type="match status" value="1"/>
</dbReference>
<gene>
    <name evidence="13" type="primary">LOC106166493</name>
</gene>
<dbReference type="GO" id="GO:0005886">
    <property type="term" value="C:plasma membrane"/>
    <property type="evidence" value="ECO:0007669"/>
    <property type="project" value="UniProtKB-SubCell"/>
</dbReference>
<keyword evidence="7 10" id="KW-0675">Receptor</keyword>
<accession>A0A1S3IR32</accession>
<evidence type="ECO:0000256" key="6">
    <source>
        <dbReference type="ARBA" id="ARBA00023136"/>
    </source>
</evidence>
<evidence type="ECO:0000256" key="5">
    <source>
        <dbReference type="ARBA" id="ARBA00023040"/>
    </source>
</evidence>
<dbReference type="GO" id="GO:0032870">
    <property type="term" value="P:cellular response to hormone stimulus"/>
    <property type="evidence" value="ECO:0007669"/>
    <property type="project" value="TreeGrafter"/>
</dbReference>
<dbReference type="InterPro" id="IPR001817">
    <property type="entry name" value="Vasoprsn_rcpt"/>
</dbReference>
<feature type="transmembrane region" description="Helical" evidence="10">
    <location>
        <begin position="87"/>
        <end position="109"/>
    </location>
</feature>
<dbReference type="InterPro" id="IPR017452">
    <property type="entry name" value="GPCR_Rhodpsn_7TM"/>
</dbReference>
<dbReference type="PROSITE" id="PS00237">
    <property type="entry name" value="G_PROTEIN_RECEP_F1_1"/>
    <property type="match status" value="1"/>
</dbReference>
<dbReference type="OrthoDB" id="6435638at2759"/>
<feature type="domain" description="G-protein coupled receptors family 1 profile" evidence="11">
    <location>
        <begin position="67"/>
        <end position="369"/>
    </location>
</feature>
<keyword evidence="4 10" id="KW-1133">Transmembrane helix</keyword>
<evidence type="ECO:0000313" key="13">
    <source>
        <dbReference type="RefSeq" id="XP_013400523.1"/>
    </source>
</evidence>
<dbReference type="SUPFAM" id="SSF81321">
    <property type="entry name" value="Family A G protein-coupled receptor-like"/>
    <property type="match status" value="1"/>
</dbReference>
<dbReference type="GO" id="GO:0042277">
    <property type="term" value="F:peptide binding"/>
    <property type="evidence" value="ECO:0007669"/>
    <property type="project" value="TreeGrafter"/>
</dbReference>
<dbReference type="InParanoid" id="A0A1S3IR32"/>
<comment type="similarity">
    <text evidence="10">Belongs to the G-protein coupled receptor 1 family. Vasopressin/oxytocin receptor subfamily.</text>
</comment>
<dbReference type="FunCoup" id="A0A1S3IR32">
    <property type="interactions" value="84"/>
</dbReference>
<dbReference type="PROSITE" id="PS50262">
    <property type="entry name" value="G_PROTEIN_RECEP_F1_2"/>
    <property type="match status" value="1"/>
</dbReference>
<keyword evidence="5 10" id="KW-0297">G-protein coupled receptor</keyword>
<keyword evidence="2" id="KW-1003">Cell membrane</keyword>
<protein>
    <submittedName>
        <fullName evidence="13">Annetocin receptor</fullName>
    </submittedName>
</protein>
<evidence type="ECO:0000256" key="9">
    <source>
        <dbReference type="ARBA" id="ARBA00023224"/>
    </source>
</evidence>
<feature type="transmembrane region" description="Helical" evidence="10">
    <location>
        <begin position="313"/>
        <end position="337"/>
    </location>
</feature>
<evidence type="ECO:0000256" key="1">
    <source>
        <dbReference type="ARBA" id="ARBA00004651"/>
    </source>
</evidence>
<comment type="subcellular location">
    <subcellularLocation>
        <location evidence="1 10">Cell membrane</location>
        <topology evidence="1 10">Multi-pass membrane protein</topology>
    </subcellularLocation>
</comment>
<dbReference type="PANTHER" id="PTHR24241:SF161">
    <property type="entry name" value="G-PROTEIN COUPLED RECEPTORS FAMILY 1 PROFILE DOMAIN-CONTAINING PROTEIN"/>
    <property type="match status" value="1"/>
</dbReference>
<feature type="transmembrane region" description="Helical" evidence="10">
    <location>
        <begin position="349"/>
        <end position="370"/>
    </location>
</feature>
<evidence type="ECO:0000256" key="2">
    <source>
        <dbReference type="ARBA" id="ARBA00022475"/>
    </source>
</evidence>
<keyword evidence="12" id="KW-1185">Reference proteome</keyword>
<feature type="transmembrane region" description="Helical" evidence="10">
    <location>
        <begin position="212"/>
        <end position="238"/>
    </location>
</feature>
<keyword evidence="8 10" id="KW-0325">Glycoprotein</keyword>
<evidence type="ECO:0000256" key="4">
    <source>
        <dbReference type="ARBA" id="ARBA00022989"/>
    </source>
</evidence>
<dbReference type="AlphaFoldDB" id="A0A1S3IR32"/>
<dbReference type="Pfam" id="PF00001">
    <property type="entry name" value="7tm_1"/>
    <property type="match status" value="1"/>
</dbReference>
<sequence>MMANTDQNASIVDFATLFFDENTTIVYDGVLSNVKKNGSNITHPRDTNLAKAELAVSGVILFLAIFGNSFVLFVVGRKGNLSRMLLFIAHLAIADLFTAFFSTLPQFIWDFTYRFQGGEFLCKLVKYTQLVSMYASAYVLVMTAIDRYLAICYPLRSQQWSPRKAHVMVAIAWGVSLALSIPQLTIFAMRPVPGEEGVFDCWDNFNPAEPWLTIWVAWIAFSLWVLPIILLAFTYGNISYVVWMSTRSQETVSSSRSCSRTGLRLDSRRSTDTSFNGTLNGRRSLTITPVTSPTGPRAHVHRLSRAKMKTIKLTLTVVIVYILCWSPFFITQILFLVDENVAYSESSKVVVTIFLLLANLNSCTNPWIYLCFVDSLTNHLCPDTRRRSSTAYSSTNPTHISRASSLVNSPVSASVVMNHVNNYKGDSCLSRRSDPPAYNIEEGQSLVPTT</sequence>
<evidence type="ECO:0000313" key="12">
    <source>
        <dbReference type="Proteomes" id="UP000085678"/>
    </source>
</evidence>
<dbReference type="GeneID" id="106166493"/>
<dbReference type="PANTHER" id="PTHR24241">
    <property type="entry name" value="NEUROPEPTIDE RECEPTOR-RELATED G-PROTEIN COUPLED RECEPTOR"/>
    <property type="match status" value="1"/>
</dbReference>
<organism evidence="12 13">
    <name type="scientific">Lingula anatina</name>
    <name type="common">Brachiopod</name>
    <name type="synonym">Lingula unguis</name>
    <dbReference type="NCBI Taxonomy" id="7574"/>
    <lineage>
        <taxon>Eukaryota</taxon>
        <taxon>Metazoa</taxon>
        <taxon>Spiralia</taxon>
        <taxon>Lophotrochozoa</taxon>
        <taxon>Brachiopoda</taxon>
        <taxon>Linguliformea</taxon>
        <taxon>Lingulata</taxon>
        <taxon>Lingulida</taxon>
        <taxon>Linguloidea</taxon>
        <taxon>Lingulidae</taxon>
        <taxon>Lingula</taxon>
    </lineage>
</organism>
<evidence type="ECO:0000256" key="7">
    <source>
        <dbReference type="ARBA" id="ARBA00023170"/>
    </source>
</evidence>
<dbReference type="KEGG" id="lak:106166493"/>
<feature type="transmembrane region" description="Helical" evidence="10">
    <location>
        <begin position="129"/>
        <end position="149"/>
    </location>
</feature>
<evidence type="ECO:0000256" key="10">
    <source>
        <dbReference type="RuleBase" id="RU046427"/>
    </source>
</evidence>
<dbReference type="Gene3D" id="1.20.1070.10">
    <property type="entry name" value="Rhodopsin 7-helix transmembrane proteins"/>
    <property type="match status" value="1"/>
</dbReference>
<dbReference type="OMA" id="LQTYVTW"/>
<keyword evidence="9 10" id="KW-0807">Transducer</keyword>